<dbReference type="SUPFAM" id="SSF53155">
    <property type="entry name" value="Methylated DNA-protein cysteine methyltransferase domain"/>
    <property type="match status" value="1"/>
</dbReference>
<feature type="domain" description="Methylguanine DNA methyltransferase ribonuclease-like" evidence="11">
    <location>
        <begin position="22"/>
        <end position="89"/>
    </location>
</feature>
<keyword evidence="13" id="KW-1185">Reference proteome</keyword>
<dbReference type="InterPro" id="IPR036631">
    <property type="entry name" value="MGMT_N_sf"/>
</dbReference>
<dbReference type="RefSeq" id="WP_091738800.1">
    <property type="nucleotide sequence ID" value="NZ_FNNQ01000006.1"/>
</dbReference>
<comment type="function">
    <text evidence="9">Involved in the cellular defense against the biological effects of O6-methylguanine (O6-MeG) and O4-methylthymine (O4-MeT) in DNA. Repairs the methylated nucleobase in DNA by stoichiometrically transferring the methyl group to a cysteine residue in the enzyme. This is a suicide reaction: the enzyme is irreversibly inactivated.</text>
</comment>
<comment type="catalytic activity">
    <reaction evidence="8 9">
        <text>a 6-O-methyl-2'-deoxyguanosine in DNA + L-cysteinyl-[protein] = S-methyl-L-cysteinyl-[protein] + a 2'-deoxyguanosine in DNA</text>
        <dbReference type="Rhea" id="RHEA:24000"/>
        <dbReference type="Rhea" id="RHEA-COMP:10131"/>
        <dbReference type="Rhea" id="RHEA-COMP:10132"/>
        <dbReference type="Rhea" id="RHEA-COMP:11367"/>
        <dbReference type="Rhea" id="RHEA-COMP:11368"/>
        <dbReference type="ChEBI" id="CHEBI:29950"/>
        <dbReference type="ChEBI" id="CHEBI:82612"/>
        <dbReference type="ChEBI" id="CHEBI:85445"/>
        <dbReference type="ChEBI" id="CHEBI:85448"/>
        <dbReference type="EC" id="2.1.1.63"/>
    </reaction>
</comment>
<proteinExistence type="inferred from homology"/>
<dbReference type="EMBL" id="FNNQ01000006">
    <property type="protein sequence ID" value="SDW81331.1"/>
    <property type="molecule type" value="Genomic_DNA"/>
</dbReference>
<dbReference type="SUPFAM" id="SSF46767">
    <property type="entry name" value="Methylated DNA-protein cysteine methyltransferase, C-terminal domain"/>
    <property type="match status" value="1"/>
</dbReference>
<name>A0A1H2WL92_9BACL</name>
<evidence type="ECO:0000256" key="5">
    <source>
        <dbReference type="ARBA" id="ARBA00022679"/>
    </source>
</evidence>
<comment type="subcellular location">
    <subcellularLocation>
        <location evidence="9">Cytoplasm</location>
    </subcellularLocation>
</comment>
<dbReference type="InterPro" id="IPR008332">
    <property type="entry name" value="MethylG_MeTrfase_N"/>
</dbReference>
<evidence type="ECO:0000256" key="8">
    <source>
        <dbReference type="ARBA" id="ARBA00049348"/>
    </source>
</evidence>
<organism evidence="12 13">
    <name type="scientific">Marininema mesophilum</name>
    <dbReference type="NCBI Taxonomy" id="1048340"/>
    <lineage>
        <taxon>Bacteria</taxon>
        <taxon>Bacillati</taxon>
        <taxon>Bacillota</taxon>
        <taxon>Bacilli</taxon>
        <taxon>Bacillales</taxon>
        <taxon>Thermoactinomycetaceae</taxon>
        <taxon>Marininema</taxon>
    </lineage>
</organism>
<dbReference type="GO" id="GO:0032259">
    <property type="term" value="P:methylation"/>
    <property type="evidence" value="ECO:0007669"/>
    <property type="project" value="UniProtKB-KW"/>
</dbReference>
<dbReference type="GO" id="GO:0003908">
    <property type="term" value="F:methylated-DNA-[protein]-cysteine S-methyltransferase activity"/>
    <property type="evidence" value="ECO:0007669"/>
    <property type="project" value="UniProtKB-UniRule"/>
</dbReference>
<gene>
    <name evidence="12" type="ORF">SAMN05444487_106169</name>
</gene>
<comment type="catalytic activity">
    <reaction evidence="1 9">
        <text>a 4-O-methyl-thymidine in DNA + L-cysteinyl-[protein] = a thymidine in DNA + S-methyl-L-cysteinyl-[protein]</text>
        <dbReference type="Rhea" id="RHEA:53428"/>
        <dbReference type="Rhea" id="RHEA-COMP:10131"/>
        <dbReference type="Rhea" id="RHEA-COMP:10132"/>
        <dbReference type="Rhea" id="RHEA-COMP:13555"/>
        <dbReference type="Rhea" id="RHEA-COMP:13556"/>
        <dbReference type="ChEBI" id="CHEBI:29950"/>
        <dbReference type="ChEBI" id="CHEBI:82612"/>
        <dbReference type="ChEBI" id="CHEBI:137386"/>
        <dbReference type="ChEBI" id="CHEBI:137387"/>
        <dbReference type="EC" id="2.1.1.63"/>
    </reaction>
</comment>
<evidence type="ECO:0000313" key="12">
    <source>
        <dbReference type="EMBL" id="SDW81331.1"/>
    </source>
</evidence>
<dbReference type="Pfam" id="PF02870">
    <property type="entry name" value="Methyltransf_1N"/>
    <property type="match status" value="1"/>
</dbReference>
<dbReference type="PANTHER" id="PTHR10815">
    <property type="entry name" value="METHYLATED-DNA--PROTEIN-CYSTEINE METHYLTRANSFERASE"/>
    <property type="match status" value="1"/>
</dbReference>
<dbReference type="InterPro" id="IPR036217">
    <property type="entry name" value="MethylDNA_cys_MeTrfase_DNAb"/>
</dbReference>
<dbReference type="AlphaFoldDB" id="A0A1H2WL92"/>
<evidence type="ECO:0000313" key="13">
    <source>
        <dbReference type="Proteomes" id="UP000198534"/>
    </source>
</evidence>
<dbReference type="InterPro" id="IPR036388">
    <property type="entry name" value="WH-like_DNA-bd_sf"/>
</dbReference>
<dbReference type="HAMAP" id="MF_00772">
    <property type="entry name" value="OGT"/>
    <property type="match status" value="1"/>
</dbReference>
<keyword evidence="7 9" id="KW-0234">DNA repair</keyword>
<dbReference type="PROSITE" id="PS00374">
    <property type="entry name" value="MGMT"/>
    <property type="match status" value="1"/>
</dbReference>
<evidence type="ECO:0000256" key="7">
    <source>
        <dbReference type="ARBA" id="ARBA00023204"/>
    </source>
</evidence>
<dbReference type="InterPro" id="IPR001497">
    <property type="entry name" value="MethylDNA_cys_MeTrfase_AS"/>
</dbReference>
<dbReference type="InterPro" id="IPR014048">
    <property type="entry name" value="MethylDNA_cys_MeTrfase_DNA-bd"/>
</dbReference>
<dbReference type="FunFam" id="1.10.10.10:FF:000214">
    <property type="entry name" value="Methylated-DNA--protein-cysteine methyltransferase"/>
    <property type="match status" value="1"/>
</dbReference>
<protein>
    <recommendedName>
        <fullName evidence="9">Methylated-DNA--protein-cysteine methyltransferase</fullName>
        <ecNumber evidence="9">2.1.1.63</ecNumber>
    </recommendedName>
    <alternativeName>
        <fullName evidence="9">6-O-methylguanine-DNA methyltransferase</fullName>
        <shortName evidence="9">MGMT</shortName>
    </alternativeName>
    <alternativeName>
        <fullName evidence="9">O-6-methylguanine-DNA-alkyltransferase</fullName>
    </alternativeName>
</protein>
<evidence type="ECO:0000256" key="9">
    <source>
        <dbReference type="HAMAP-Rule" id="MF_00772"/>
    </source>
</evidence>
<feature type="domain" description="Methylated-DNA-[protein]-cysteine S-methyltransferase DNA binding" evidence="10">
    <location>
        <begin position="93"/>
        <end position="172"/>
    </location>
</feature>
<keyword evidence="4 9" id="KW-0489">Methyltransferase</keyword>
<dbReference type="Pfam" id="PF01035">
    <property type="entry name" value="DNA_binding_1"/>
    <property type="match status" value="1"/>
</dbReference>
<dbReference type="STRING" id="1048340.SAMN05444487_106169"/>
<accession>A0A1H2WL92</accession>
<reference evidence="12 13" key="1">
    <citation type="submission" date="2016-10" db="EMBL/GenBank/DDBJ databases">
        <authorList>
            <person name="de Groot N.N."/>
        </authorList>
    </citation>
    <scope>NUCLEOTIDE SEQUENCE [LARGE SCALE GENOMIC DNA]</scope>
    <source>
        <strain evidence="12 13">DSM 45610</strain>
    </source>
</reference>
<keyword evidence="6 9" id="KW-0227">DNA damage</keyword>
<dbReference type="Proteomes" id="UP000198534">
    <property type="component" value="Unassembled WGS sequence"/>
</dbReference>
<feature type="active site" description="Nucleophile; methyl group acceptor" evidence="9">
    <location>
        <position position="144"/>
    </location>
</feature>
<dbReference type="PANTHER" id="PTHR10815:SF12">
    <property type="entry name" value="METHYLATED-DNA--PROTEIN-CYSTEINE METHYLTRANSFERASE, INDUCIBLE"/>
    <property type="match status" value="1"/>
</dbReference>
<sequence length="186" mass="20959">MRLTRTSVYWHSFIHPIFQNRPLYLASTDQGLCRITWPTESLETLRTWVKKQIPDATLIESKKPLNAVIAQLEEYFAGNRESFTLPYDLFGTSFQTSVWNALAQIPYGETRSYSDIANTVGNPKAVRAVGTANGANPIPIVIPCHRVIGKSTALTGFRGGLKVKEELLQLEGFHDYTKKGHARFQF</sequence>
<evidence type="ECO:0000256" key="3">
    <source>
        <dbReference type="ARBA" id="ARBA00022490"/>
    </source>
</evidence>
<dbReference type="InterPro" id="IPR023546">
    <property type="entry name" value="MGMT"/>
</dbReference>
<dbReference type="CDD" id="cd06445">
    <property type="entry name" value="ATase"/>
    <property type="match status" value="1"/>
</dbReference>
<dbReference type="GO" id="GO:0006307">
    <property type="term" value="P:DNA alkylation repair"/>
    <property type="evidence" value="ECO:0007669"/>
    <property type="project" value="UniProtKB-UniRule"/>
</dbReference>
<dbReference type="NCBIfam" id="TIGR00589">
    <property type="entry name" value="ogt"/>
    <property type="match status" value="1"/>
</dbReference>
<dbReference type="Gene3D" id="1.10.10.10">
    <property type="entry name" value="Winged helix-like DNA-binding domain superfamily/Winged helix DNA-binding domain"/>
    <property type="match status" value="1"/>
</dbReference>
<evidence type="ECO:0000256" key="6">
    <source>
        <dbReference type="ARBA" id="ARBA00022763"/>
    </source>
</evidence>
<dbReference type="EC" id="2.1.1.63" evidence="9"/>
<keyword evidence="5 9" id="KW-0808">Transferase</keyword>
<evidence type="ECO:0000259" key="11">
    <source>
        <dbReference type="Pfam" id="PF02870"/>
    </source>
</evidence>
<comment type="miscellaneous">
    <text evidence="9">This enzyme catalyzes only one turnover and therefore is not strictly catalytic. According to one definition, an enzyme is a biocatalyst that acts repeatedly and over many reaction cycles.</text>
</comment>
<dbReference type="OrthoDB" id="9802228at2"/>
<evidence type="ECO:0000256" key="1">
    <source>
        <dbReference type="ARBA" id="ARBA00001286"/>
    </source>
</evidence>
<evidence type="ECO:0000259" key="10">
    <source>
        <dbReference type="Pfam" id="PF01035"/>
    </source>
</evidence>
<dbReference type="Gene3D" id="3.30.160.70">
    <property type="entry name" value="Methylated DNA-protein cysteine methyltransferase domain"/>
    <property type="match status" value="1"/>
</dbReference>
<comment type="similarity">
    <text evidence="2 9">Belongs to the MGMT family.</text>
</comment>
<dbReference type="GO" id="GO:0005737">
    <property type="term" value="C:cytoplasm"/>
    <property type="evidence" value="ECO:0007669"/>
    <property type="project" value="UniProtKB-SubCell"/>
</dbReference>
<evidence type="ECO:0000256" key="2">
    <source>
        <dbReference type="ARBA" id="ARBA00008711"/>
    </source>
</evidence>
<evidence type="ECO:0000256" key="4">
    <source>
        <dbReference type="ARBA" id="ARBA00022603"/>
    </source>
</evidence>
<keyword evidence="3 9" id="KW-0963">Cytoplasm</keyword>